<proteinExistence type="predicted"/>
<feature type="region of interest" description="Disordered" evidence="1">
    <location>
        <begin position="164"/>
        <end position="206"/>
    </location>
</feature>
<organism evidence="2 3">
    <name type="scientific">Azorhizobium oxalatiphilum</name>
    <dbReference type="NCBI Taxonomy" id="980631"/>
    <lineage>
        <taxon>Bacteria</taxon>
        <taxon>Pseudomonadati</taxon>
        <taxon>Pseudomonadota</taxon>
        <taxon>Alphaproteobacteria</taxon>
        <taxon>Hyphomicrobiales</taxon>
        <taxon>Xanthobacteraceae</taxon>
        <taxon>Azorhizobium</taxon>
    </lineage>
</organism>
<comment type="caution">
    <text evidence="2">The sequence shown here is derived from an EMBL/GenBank/DDBJ whole genome shotgun (WGS) entry which is preliminary data.</text>
</comment>
<gene>
    <name evidence="2" type="ORF">GCM10007301_20960</name>
</gene>
<reference evidence="2" key="2">
    <citation type="submission" date="2020-09" db="EMBL/GenBank/DDBJ databases">
        <authorList>
            <person name="Sun Q."/>
            <person name="Sedlacek I."/>
        </authorList>
    </citation>
    <scope>NUCLEOTIDE SEQUENCE</scope>
    <source>
        <strain evidence="2">CCM 7897</strain>
    </source>
</reference>
<dbReference type="AlphaFoldDB" id="A0A917FC34"/>
<feature type="compositionally biased region" description="Polar residues" evidence="1">
    <location>
        <begin position="1"/>
        <end position="15"/>
    </location>
</feature>
<accession>A0A917FC34</accession>
<evidence type="ECO:0000256" key="1">
    <source>
        <dbReference type="SAM" id="MobiDB-lite"/>
    </source>
</evidence>
<reference evidence="2" key="1">
    <citation type="journal article" date="2014" name="Int. J. Syst. Evol. Microbiol.">
        <title>Complete genome sequence of Corynebacterium casei LMG S-19264T (=DSM 44701T), isolated from a smear-ripened cheese.</title>
        <authorList>
            <consortium name="US DOE Joint Genome Institute (JGI-PGF)"/>
            <person name="Walter F."/>
            <person name="Albersmeier A."/>
            <person name="Kalinowski J."/>
            <person name="Ruckert C."/>
        </authorList>
    </citation>
    <scope>NUCLEOTIDE SEQUENCE</scope>
    <source>
        <strain evidence="2">CCM 7897</strain>
    </source>
</reference>
<evidence type="ECO:0000313" key="2">
    <source>
        <dbReference type="EMBL" id="GGF60976.1"/>
    </source>
</evidence>
<feature type="region of interest" description="Disordered" evidence="1">
    <location>
        <begin position="1"/>
        <end position="20"/>
    </location>
</feature>
<dbReference type="Proteomes" id="UP000606044">
    <property type="component" value="Unassembled WGS sequence"/>
</dbReference>
<name>A0A917FC34_9HYPH</name>
<sequence length="220" mass="23096">MSVTPVTPVESTSQHAVAARQSREAAEAMAAAVMAGDMAAAQRYLVMMQLHDMNLPAAQRSTASTEGVGSDRHSGLGALITAVQSGNMARALTAIGRGREGSDEAAATSLATRAEEIGIAAPKVIDSSNAGAVLIDLSARINAELSGARNPVQVEADRRNTYGVDAPRTQDTTDRTGETTLPNRQHVPGPGEEENGNTRFSEGRVSRTQVLESYSQYLAF</sequence>
<keyword evidence="3" id="KW-1185">Reference proteome</keyword>
<evidence type="ECO:0000313" key="3">
    <source>
        <dbReference type="Proteomes" id="UP000606044"/>
    </source>
</evidence>
<dbReference type="EMBL" id="BMCT01000002">
    <property type="protein sequence ID" value="GGF60976.1"/>
    <property type="molecule type" value="Genomic_DNA"/>
</dbReference>
<dbReference type="RefSeq" id="WP_188578173.1">
    <property type="nucleotide sequence ID" value="NZ_BMCT01000002.1"/>
</dbReference>
<protein>
    <submittedName>
        <fullName evidence="2">Uncharacterized protein</fullName>
    </submittedName>
</protein>